<dbReference type="KEGG" id="top:TOPB45_0810"/>
<keyword evidence="2" id="KW-1185">Reference proteome</keyword>
<dbReference type="eggNOG" id="ENOG5033JE4">
    <property type="taxonomic scope" value="Bacteria"/>
</dbReference>
<organism evidence="1 2">
    <name type="scientific">Thermodesulfobacterium geofontis (strain OPF15)</name>
    <dbReference type="NCBI Taxonomy" id="795359"/>
    <lineage>
        <taxon>Bacteria</taxon>
        <taxon>Pseudomonadati</taxon>
        <taxon>Thermodesulfobacteriota</taxon>
        <taxon>Thermodesulfobacteria</taxon>
        <taxon>Thermodesulfobacteriales</taxon>
        <taxon>Thermodesulfobacteriaceae</taxon>
        <taxon>Thermodesulfobacterium</taxon>
    </lineage>
</organism>
<dbReference type="EMBL" id="CP002829">
    <property type="protein sequence ID" value="AEH22910.1"/>
    <property type="molecule type" value="Genomic_DNA"/>
</dbReference>
<dbReference type="Proteomes" id="UP000006583">
    <property type="component" value="Chromosome"/>
</dbReference>
<dbReference type="AlphaFoldDB" id="F8C5D8"/>
<dbReference type="OrthoDB" id="9938978at2"/>
<name>F8C5D8_THEGP</name>
<proteinExistence type="predicted"/>
<gene>
    <name evidence="1" type="ordered locus">TOPB45_0810</name>
</gene>
<protein>
    <submittedName>
        <fullName evidence="1">Uncharacterized protein</fullName>
    </submittedName>
</protein>
<dbReference type="STRING" id="795359.TOPB45_0810"/>
<evidence type="ECO:0000313" key="1">
    <source>
        <dbReference type="EMBL" id="AEH22910.1"/>
    </source>
</evidence>
<dbReference type="HOGENOM" id="CLU_1844085_0_0_0"/>
<reference evidence="1 2" key="1">
    <citation type="journal article" date="2013" name="Genome Announc.">
        <title>Complete genome sequence of the hyperthermophilic sulfate-reducing bacterium Thermodesulfobacterium geofontis OPF15T.</title>
        <authorList>
            <person name="Elkins J.G."/>
            <person name="Hamilton-Brehm S.D."/>
            <person name="Lucas S."/>
            <person name="Han J."/>
            <person name="Lapidus A."/>
            <person name="Cheng J.F."/>
            <person name="Goodwin L.A."/>
            <person name="Pitluck S."/>
            <person name="Peters L."/>
            <person name="Mikhailova N."/>
            <person name="Davenport K.W."/>
            <person name="Detter J.C."/>
            <person name="Han C.S."/>
            <person name="Tapia R."/>
            <person name="Land M.L."/>
            <person name="Hauser L."/>
            <person name="Kyrpides N.C."/>
            <person name="Ivanova N.N."/>
            <person name="Pagani I."/>
            <person name="Bruce D."/>
            <person name="Woyke T."/>
            <person name="Cottingham R.W."/>
        </authorList>
    </citation>
    <scope>NUCLEOTIDE SEQUENCE [LARGE SCALE GENOMIC DNA]</scope>
    <source>
        <strain evidence="1 2">OPF15</strain>
    </source>
</reference>
<evidence type="ECO:0000313" key="2">
    <source>
        <dbReference type="Proteomes" id="UP000006583"/>
    </source>
</evidence>
<sequence>MPITIAVKYRKIEKPKQSTPTPEVEKRWEELEKKSCWYIGFKKEIYICKEGGECRTLQPDKYKYDKEKCELEVTLAPGESIKVAEICCSYTGPEKRFADKLNVEELNINTPGGLIKYEGFELLKIFKKKDKTKYVLEYS</sequence>
<accession>F8C5D8</accession>
<dbReference type="PATRIC" id="fig|795359.3.peg.819"/>